<sequence length="407" mass="46380">MLREVTSLVLDMKKPPFVSEVMQKLAPIHEHLRTEFKSLRHLFTPTNGDHIDNVRKVKRIIAYCETVSLLHPVYYHLLLHYDRLQNAAACKFFAEKVISLVMGVITNFAELLKYSYKFVGYGFDLQLTPVLENGMHKTFQIQYAMCGRLVSLKKSFSEKNDEKSKEMVEFIDKFVKKIIIPQAESYLEGLIAISGRYFYAWRMSKAHNILIRLFKEPSELLNVYLSHTNYNFLSQLSKTDLEYMADLMNTKKFVDSQAEHGNEPMSRTPQSSLSSNSFNYEPNKEIDNFWADVFQRVSSDPSRSEHRQLGIDDGPTTFKDIDSNPTTSTTSTGAESNGSRSNGKTGGNIPTPTSTSATNDVENGKKSSDPGVSSDPLSDLGFDDYNTNLWRFNEENFDDYFGLANFN</sequence>
<evidence type="ECO:0000313" key="2">
    <source>
        <dbReference type="Proteomes" id="UP001165064"/>
    </source>
</evidence>
<evidence type="ECO:0000313" key="1">
    <source>
        <dbReference type="EMBL" id="GME83603.1"/>
    </source>
</evidence>
<accession>A0ACB5T8X8</accession>
<gene>
    <name evidence="1" type="ORF">Amon02_000628100</name>
</gene>
<name>A0ACB5T8X8_AMBMO</name>
<keyword evidence="2" id="KW-1185">Reference proteome</keyword>
<proteinExistence type="predicted"/>
<dbReference type="Proteomes" id="UP001165064">
    <property type="component" value="Unassembled WGS sequence"/>
</dbReference>
<comment type="caution">
    <text evidence="1">The sequence shown here is derived from an EMBL/GenBank/DDBJ whole genome shotgun (WGS) entry which is preliminary data.</text>
</comment>
<protein>
    <submittedName>
        <fullName evidence="1">Unnamed protein product</fullName>
    </submittedName>
</protein>
<reference evidence="1" key="1">
    <citation type="submission" date="2023-04" db="EMBL/GenBank/DDBJ databases">
        <title>Ambrosiozyma monospora NBRC 10751.</title>
        <authorList>
            <person name="Ichikawa N."/>
            <person name="Sato H."/>
            <person name="Tonouchi N."/>
        </authorList>
    </citation>
    <scope>NUCLEOTIDE SEQUENCE</scope>
    <source>
        <strain evidence="1">NBRC 10751</strain>
    </source>
</reference>
<organism evidence="1 2">
    <name type="scientific">Ambrosiozyma monospora</name>
    <name type="common">Yeast</name>
    <name type="synonym">Endomycopsis monosporus</name>
    <dbReference type="NCBI Taxonomy" id="43982"/>
    <lineage>
        <taxon>Eukaryota</taxon>
        <taxon>Fungi</taxon>
        <taxon>Dikarya</taxon>
        <taxon>Ascomycota</taxon>
        <taxon>Saccharomycotina</taxon>
        <taxon>Pichiomycetes</taxon>
        <taxon>Pichiales</taxon>
        <taxon>Pichiaceae</taxon>
        <taxon>Ambrosiozyma</taxon>
    </lineage>
</organism>
<dbReference type="EMBL" id="BSXS01004861">
    <property type="protein sequence ID" value="GME83603.1"/>
    <property type="molecule type" value="Genomic_DNA"/>
</dbReference>